<dbReference type="RefSeq" id="WP_092880424.1">
    <property type="nucleotide sequence ID" value="NZ_FOOI01000001.1"/>
</dbReference>
<dbReference type="Proteomes" id="UP000199052">
    <property type="component" value="Unassembled WGS sequence"/>
</dbReference>
<reference evidence="4 5" key="1">
    <citation type="submission" date="2016-10" db="EMBL/GenBank/DDBJ databases">
        <authorList>
            <person name="de Groot N.N."/>
        </authorList>
    </citation>
    <scope>NUCLEOTIDE SEQUENCE [LARGE SCALE GENOMIC DNA]</scope>
    <source>
        <strain evidence="4 5">CPCC 202808</strain>
    </source>
</reference>
<dbReference type="AlphaFoldDB" id="A0A1I2KM95"/>
<gene>
    <name evidence="3" type="ORF">FHR37_003392</name>
    <name evidence="4" type="ORF">SAMN05421678_101398</name>
</gene>
<protein>
    <recommendedName>
        <fullName evidence="7">DUF3105 domain-containing protein</fullName>
    </recommendedName>
</protein>
<sequence>MARNDQQTDRRGRLEQARQEHESGERRRRLTLVAVCVVVGVLLVGAAAWVPVGNWMDRRDGKRFPALGVSAAQAGLSAVRSDRPSGVNDHRPNGEAIAYRSIPPTSGPHWAQPASFSRKFYDTKDRPDVETLVHNLEHGYTVVWYDDTIAHDPAQVAALRNIAKRNESSEFDNAKKLIVAPWKKGEGAFPEGEHVALTHWSTTAGRRQYAESVSGQAIEQFMKKFPAADSPEPQGP</sequence>
<name>A0A1I2KM95_9ACTN</name>
<proteinExistence type="predicted"/>
<dbReference type="InterPro" id="IPR021454">
    <property type="entry name" value="DUF3105"/>
</dbReference>
<evidence type="ECO:0008006" key="7">
    <source>
        <dbReference type="Google" id="ProtNLM"/>
    </source>
</evidence>
<evidence type="ECO:0000313" key="4">
    <source>
        <dbReference type="EMBL" id="SFF68112.1"/>
    </source>
</evidence>
<dbReference type="Proteomes" id="UP000533017">
    <property type="component" value="Unassembled WGS sequence"/>
</dbReference>
<keyword evidence="6" id="KW-1185">Reference proteome</keyword>
<dbReference type="OrthoDB" id="9809840at2"/>
<keyword evidence="2" id="KW-0472">Membrane</keyword>
<keyword evidence="2" id="KW-0812">Transmembrane</keyword>
<feature type="region of interest" description="Disordered" evidence="1">
    <location>
        <begin position="1"/>
        <end position="25"/>
    </location>
</feature>
<reference evidence="3 6" key="2">
    <citation type="submission" date="2020-07" db="EMBL/GenBank/DDBJ databases">
        <title>Sequencing the genomes of 1000 actinobacteria strains.</title>
        <authorList>
            <person name="Klenk H.-P."/>
        </authorList>
    </citation>
    <scope>NUCLEOTIDE SEQUENCE [LARGE SCALE GENOMIC DNA]</scope>
    <source>
        <strain evidence="3 6">DSM 45117</strain>
    </source>
</reference>
<organism evidence="4 5">
    <name type="scientific">Actinopolymorpha cephalotaxi</name>
    <dbReference type="NCBI Taxonomy" id="504797"/>
    <lineage>
        <taxon>Bacteria</taxon>
        <taxon>Bacillati</taxon>
        <taxon>Actinomycetota</taxon>
        <taxon>Actinomycetes</taxon>
        <taxon>Propionibacteriales</taxon>
        <taxon>Actinopolymorphaceae</taxon>
        <taxon>Actinopolymorpha</taxon>
    </lineage>
</organism>
<dbReference type="STRING" id="504797.SAMN05421678_101398"/>
<evidence type="ECO:0000313" key="6">
    <source>
        <dbReference type="Proteomes" id="UP000533017"/>
    </source>
</evidence>
<evidence type="ECO:0000256" key="1">
    <source>
        <dbReference type="SAM" id="MobiDB-lite"/>
    </source>
</evidence>
<dbReference type="Pfam" id="PF11303">
    <property type="entry name" value="DUF3105"/>
    <property type="match status" value="1"/>
</dbReference>
<accession>A0A1I2KM95</accession>
<dbReference type="EMBL" id="FOOI01000001">
    <property type="protein sequence ID" value="SFF68112.1"/>
    <property type="molecule type" value="Genomic_DNA"/>
</dbReference>
<evidence type="ECO:0000313" key="3">
    <source>
        <dbReference type="EMBL" id="NYH84541.1"/>
    </source>
</evidence>
<evidence type="ECO:0000313" key="5">
    <source>
        <dbReference type="Proteomes" id="UP000199052"/>
    </source>
</evidence>
<feature type="transmembrane region" description="Helical" evidence="2">
    <location>
        <begin position="30"/>
        <end position="50"/>
    </location>
</feature>
<dbReference type="EMBL" id="JACBZA010000001">
    <property type="protein sequence ID" value="NYH84541.1"/>
    <property type="molecule type" value="Genomic_DNA"/>
</dbReference>
<evidence type="ECO:0000256" key="2">
    <source>
        <dbReference type="SAM" id="Phobius"/>
    </source>
</evidence>
<keyword evidence="2" id="KW-1133">Transmembrane helix</keyword>